<dbReference type="GO" id="GO:0000978">
    <property type="term" value="F:RNA polymerase II cis-regulatory region sequence-specific DNA binding"/>
    <property type="evidence" value="ECO:0007669"/>
    <property type="project" value="TreeGrafter"/>
</dbReference>
<evidence type="ECO:0000256" key="3">
    <source>
        <dbReference type="ARBA" id="ARBA00023125"/>
    </source>
</evidence>
<evidence type="ECO:0000256" key="1">
    <source>
        <dbReference type="ARBA" id="ARBA00004123"/>
    </source>
</evidence>
<dbReference type="SMART" id="SM00389">
    <property type="entry name" value="HOX"/>
    <property type="match status" value="1"/>
</dbReference>
<keyword evidence="3 6" id="KW-0238">DNA-binding</keyword>
<evidence type="ECO:0000256" key="4">
    <source>
        <dbReference type="ARBA" id="ARBA00023155"/>
    </source>
</evidence>
<dbReference type="GO" id="GO:0045944">
    <property type="term" value="P:positive regulation of transcription by RNA polymerase II"/>
    <property type="evidence" value="ECO:0007669"/>
    <property type="project" value="TreeGrafter"/>
</dbReference>
<protein>
    <submittedName>
        <fullName evidence="11">Homeobox domain-containing protein</fullName>
    </submittedName>
</protein>
<dbReference type="GO" id="GO:0005654">
    <property type="term" value="C:nucleoplasm"/>
    <property type="evidence" value="ECO:0007669"/>
    <property type="project" value="TreeGrafter"/>
</dbReference>
<evidence type="ECO:0000256" key="2">
    <source>
        <dbReference type="ARBA" id="ARBA00022473"/>
    </source>
</evidence>
<feature type="domain" description="Homeobox" evidence="8">
    <location>
        <begin position="57"/>
        <end position="105"/>
    </location>
</feature>
<evidence type="ECO:0000256" key="5">
    <source>
        <dbReference type="ARBA" id="ARBA00023242"/>
    </source>
</evidence>
<dbReference type="InterPro" id="IPR050609">
    <property type="entry name" value="Antp_homeobox_Deformed_sf"/>
</dbReference>
<dbReference type="AlphaFoldDB" id="A0A183TG18"/>
<dbReference type="Gene3D" id="1.10.10.60">
    <property type="entry name" value="Homeodomain-like"/>
    <property type="match status" value="1"/>
</dbReference>
<evidence type="ECO:0000313" key="10">
    <source>
        <dbReference type="Proteomes" id="UP000275846"/>
    </source>
</evidence>
<gene>
    <name evidence="9" type="ORF">SSLN_LOCUS15416</name>
</gene>
<dbReference type="SUPFAM" id="SSF46689">
    <property type="entry name" value="Homeodomain-like"/>
    <property type="match status" value="1"/>
</dbReference>
<sequence length="105" mass="11567">MTSVDNRFLQGPTRHNIVACGSIASVHQCNDDSDAASGVDGHNGAADLGMDIGGSSGDPKRTITAYTRQQILELAKEFHYNKYLTRKRRLEIAHTLNLSKRQIKI</sequence>
<keyword evidence="4 6" id="KW-0371">Homeobox</keyword>
<reference evidence="11" key="1">
    <citation type="submission" date="2016-06" db="UniProtKB">
        <authorList>
            <consortium name="WormBaseParasite"/>
        </authorList>
    </citation>
    <scope>IDENTIFICATION</scope>
</reference>
<evidence type="ECO:0000256" key="7">
    <source>
        <dbReference type="RuleBase" id="RU000682"/>
    </source>
</evidence>
<dbReference type="InterPro" id="IPR009057">
    <property type="entry name" value="Homeodomain-like_sf"/>
</dbReference>
<dbReference type="GO" id="GO:0000981">
    <property type="term" value="F:DNA-binding transcription factor activity, RNA polymerase II-specific"/>
    <property type="evidence" value="ECO:0007669"/>
    <property type="project" value="TreeGrafter"/>
</dbReference>
<name>A0A183TG18_SCHSO</name>
<dbReference type="InterPro" id="IPR001356">
    <property type="entry name" value="HD"/>
</dbReference>
<evidence type="ECO:0000259" key="8">
    <source>
        <dbReference type="PROSITE" id="PS50071"/>
    </source>
</evidence>
<comment type="subcellular location">
    <subcellularLocation>
        <location evidence="1 6 7">Nucleus</location>
    </subcellularLocation>
</comment>
<dbReference type="PANTHER" id="PTHR45771">
    <property type="entry name" value="HOMEOTIC PROTEIN DEFORMED"/>
    <property type="match status" value="1"/>
</dbReference>
<accession>A0A183TG18</accession>
<keyword evidence="5 6" id="KW-0539">Nucleus</keyword>
<dbReference type="OrthoDB" id="6159439at2759"/>
<dbReference type="PROSITE" id="PS50071">
    <property type="entry name" value="HOMEOBOX_2"/>
    <property type="match status" value="1"/>
</dbReference>
<organism evidence="11">
    <name type="scientific">Schistocephalus solidus</name>
    <name type="common">Tapeworm</name>
    <dbReference type="NCBI Taxonomy" id="70667"/>
    <lineage>
        <taxon>Eukaryota</taxon>
        <taxon>Metazoa</taxon>
        <taxon>Spiralia</taxon>
        <taxon>Lophotrochozoa</taxon>
        <taxon>Platyhelminthes</taxon>
        <taxon>Cestoda</taxon>
        <taxon>Eucestoda</taxon>
        <taxon>Diphyllobothriidea</taxon>
        <taxon>Diphyllobothriidae</taxon>
        <taxon>Schistocephalus</taxon>
    </lineage>
</organism>
<dbReference type="Pfam" id="PF00046">
    <property type="entry name" value="Homeodomain"/>
    <property type="match status" value="1"/>
</dbReference>
<dbReference type="STRING" id="70667.A0A183TG18"/>
<keyword evidence="10" id="KW-1185">Reference proteome</keyword>
<evidence type="ECO:0000313" key="9">
    <source>
        <dbReference type="EMBL" id="VDM01802.1"/>
    </source>
</evidence>
<dbReference type="PANTHER" id="PTHR45771:SF6">
    <property type="entry name" value="HOMEOTIC PROTEIN SEX COMBS REDUCED"/>
    <property type="match status" value="1"/>
</dbReference>
<dbReference type="GO" id="GO:0009952">
    <property type="term" value="P:anterior/posterior pattern specification"/>
    <property type="evidence" value="ECO:0007669"/>
    <property type="project" value="TreeGrafter"/>
</dbReference>
<keyword evidence="2" id="KW-0217">Developmental protein</keyword>
<evidence type="ECO:0000313" key="11">
    <source>
        <dbReference type="WBParaSite" id="SSLN_0001599301-mRNA-1"/>
    </source>
</evidence>
<dbReference type="CDD" id="cd00086">
    <property type="entry name" value="homeodomain"/>
    <property type="match status" value="1"/>
</dbReference>
<reference evidence="9 10" key="2">
    <citation type="submission" date="2018-11" db="EMBL/GenBank/DDBJ databases">
        <authorList>
            <consortium name="Pathogen Informatics"/>
        </authorList>
    </citation>
    <scope>NUCLEOTIDE SEQUENCE [LARGE SCALE GENOMIC DNA]</scope>
    <source>
        <strain evidence="9 10">NST_G2</strain>
    </source>
</reference>
<evidence type="ECO:0000256" key="6">
    <source>
        <dbReference type="PROSITE-ProRule" id="PRU00108"/>
    </source>
</evidence>
<dbReference type="EMBL" id="UYSU01039923">
    <property type="protein sequence ID" value="VDM01802.1"/>
    <property type="molecule type" value="Genomic_DNA"/>
</dbReference>
<dbReference type="WBParaSite" id="SSLN_0001599301-mRNA-1">
    <property type="protein sequence ID" value="SSLN_0001599301-mRNA-1"/>
    <property type="gene ID" value="SSLN_0001599301"/>
</dbReference>
<dbReference type="Proteomes" id="UP000275846">
    <property type="component" value="Unassembled WGS sequence"/>
</dbReference>
<proteinExistence type="predicted"/>